<reference evidence="3" key="1">
    <citation type="journal article" date="2014" name="Int. J. Syst. Evol. Microbiol.">
        <title>Complete genome sequence of Corynebacterium casei LMG S-19264T (=DSM 44701T), isolated from a smear-ripened cheese.</title>
        <authorList>
            <consortium name="US DOE Joint Genome Institute (JGI-PGF)"/>
            <person name="Walter F."/>
            <person name="Albersmeier A."/>
            <person name="Kalinowski J."/>
            <person name="Ruckert C."/>
        </authorList>
    </citation>
    <scope>NUCLEOTIDE SEQUENCE</scope>
    <source>
        <strain evidence="3">NBRC 112290</strain>
    </source>
</reference>
<dbReference type="Gene3D" id="3.30.1380.10">
    <property type="match status" value="1"/>
</dbReference>
<dbReference type="RefSeq" id="WP_284250535.1">
    <property type="nucleotide sequence ID" value="NZ_BSUM01000001.1"/>
</dbReference>
<dbReference type="GO" id="GO:0008233">
    <property type="term" value="F:peptidase activity"/>
    <property type="evidence" value="ECO:0007669"/>
    <property type="project" value="InterPro"/>
</dbReference>
<feature type="compositionally biased region" description="Pro residues" evidence="1">
    <location>
        <begin position="107"/>
        <end position="121"/>
    </location>
</feature>
<dbReference type="Pfam" id="PF02557">
    <property type="entry name" value="VanY"/>
    <property type="match status" value="1"/>
</dbReference>
<name>A0AA37XEJ3_9MICO</name>
<dbReference type="InterPro" id="IPR009045">
    <property type="entry name" value="Zn_M74/Hedgehog-like"/>
</dbReference>
<dbReference type="InterPro" id="IPR058193">
    <property type="entry name" value="VanY/YodJ_core_dom"/>
</dbReference>
<dbReference type="SUPFAM" id="SSF55166">
    <property type="entry name" value="Hedgehog/DD-peptidase"/>
    <property type="match status" value="1"/>
</dbReference>
<protein>
    <recommendedName>
        <fullName evidence="2">D-alanyl-D-alanine carboxypeptidase-like core domain-containing protein</fullName>
    </recommendedName>
</protein>
<evidence type="ECO:0000313" key="3">
    <source>
        <dbReference type="EMBL" id="GMA31768.1"/>
    </source>
</evidence>
<dbReference type="EMBL" id="BSUM01000001">
    <property type="protein sequence ID" value="GMA31768.1"/>
    <property type="molecule type" value="Genomic_DNA"/>
</dbReference>
<evidence type="ECO:0000256" key="1">
    <source>
        <dbReference type="SAM" id="MobiDB-lite"/>
    </source>
</evidence>
<comment type="caution">
    <text evidence="3">The sequence shown here is derived from an EMBL/GenBank/DDBJ whole genome shotgun (WGS) entry which is preliminary data.</text>
</comment>
<evidence type="ECO:0000259" key="2">
    <source>
        <dbReference type="Pfam" id="PF02557"/>
    </source>
</evidence>
<dbReference type="InterPro" id="IPR003709">
    <property type="entry name" value="VanY-like_core_dom"/>
</dbReference>
<sequence>MAATRVPGTPRTPGGTGTQHRSRRTGLAVLVLAVAAGTTSAAVGERSLRADRVEQARATASVTARGIEAEVTAARSDLETEIAAASAVLAGTDAETGSDDTAEPLGAAPPAPGAPAEPSDPAPTDTPSAAGVAPEPSDANADVDPATVEELRRTLEDARTRLDGPVTVTTQPEVVERVEVDVPVGASPSVDDVSAAASSLVAAADAVRQERASAARDHLLAALTTAEERLATWEPLAADPAGLDDLRAAVAAGIEVRDGGQDLDVAGLRERRTALETVTAAHPEIVVSPDAPTTVGGIPVISKALPLPLGYDPGMSPEVEAAFAEMATAAQVEAGLTLFVASGYRSYDDQRVTYERWSSSHGATYADRFSSRAGFSEHQSGLALDVNDPSRAFDGTPEALWVAANAHRFGFVVRYPEGKEAVTGYVWEPWHLRHLGVELATELTEAGLTLEEHLGLRADYEASGNGG</sequence>
<evidence type="ECO:0000313" key="4">
    <source>
        <dbReference type="Proteomes" id="UP001157161"/>
    </source>
</evidence>
<feature type="region of interest" description="Disordered" evidence="1">
    <location>
        <begin position="1"/>
        <end position="24"/>
    </location>
</feature>
<dbReference type="PANTHER" id="PTHR34385:SF1">
    <property type="entry name" value="PEPTIDOGLYCAN L-ALANYL-D-GLUTAMATE ENDOPEPTIDASE CWLK"/>
    <property type="match status" value="1"/>
</dbReference>
<organism evidence="3 4">
    <name type="scientific">Litorihabitans aurantiacus</name>
    <dbReference type="NCBI Taxonomy" id="1930061"/>
    <lineage>
        <taxon>Bacteria</taxon>
        <taxon>Bacillati</taxon>
        <taxon>Actinomycetota</taxon>
        <taxon>Actinomycetes</taxon>
        <taxon>Micrococcales</taxon>
        <taxon>Beutenbergiaceae</taxon>
        <taxon>Litorihabitans</taxon>
    </lineage>
</organism>
<keyword evidence="4" id="KW-1185">Reference proteome</keyword>
<dbReference type="GO" id="GO:0006508">
    <property type="term" value="P:proteolysis"/>
    <property type="evidence" value="ECO:0007669"/>
    <property type="project" value="InterPro"/>
</dbReference>
<dbReference type="InterPro" id="IPR052179">
    <property type="entry name" value="DD-CPase-like"/>
</dbReference>
<reference evidence="3" key="2">
    <citation type="submission" date="2023-02" db="EMBL/GenBank/DDBJ databases">
        <authorList>
            <person name="Sun Q."/>
            <person name="Mori K."/>
        </authorList>
    </citation>
    <scope>NUCLEOTIDE SEQUENCE</scope>
    <source>
        <strain evidence="3">NBRC 112290</strain>
    </source>
</reference>
<feature type="domain" description="D-alanyl-D-alanine carboxypeptidase-like core" evidence="2">
    <location>
        <begin position="315"/>
        <end position="436"/>
    </location>
</feature>
<dbReference type="PANTHER" id="PTHR34385">
    <property type="entry name" value="D-ALANYL-D-ALANINE CARBOXYPEPTIDASE"/>
    <property type="match status" value="1"/>
</dbReference>
<proteinExistence type="predicted"/>
<dbReference type="Proteomes" id="UP001157161">
    <property type="component" value="Unassembled WGS sequence"/>
</dbReference>
<gene>
    <name evidence="3" type="ORF">GCM10025875_17600</name>
</gene>
<accession>A0AA37XEJ3</accession>
<dbReference type="AlphaFoldDB" id="A0AA37XEJ3"/>
<feature type="region of interest" description="Disordered" evidence="1">
    <location>
        <begin position="94"/>
        <end position="146"/>
    </location>
</feature>
<dbReference type="CDD" id="cd14852">
    <property type="entry name" value="LD-carboxypeptidase"/>
    <property type="match status" value="1"/>
</dbReference>